<protein>
    <submittedName>
        <fullName evidence="2">Uncharacterized protein</fullName>
    </submittedName>
</protein>
<keyword evidence="1" id="KW-0812">Transmembrane</keyword>
<proteinExistence type="predicted"/>
<feature type="transmembrane region" description="Helical" evidence="1">
    <location>
        <begin position="12"/>
        <end position="29"/>
    </location>
</feature>
<keyword evidence="1" id="KW-0472">Membrane</keyword>
<name>A0A1H6G5L8_9EURY</name>
<gene>
    <name evidence="2" type="ORF">SAMN04487967_3026</name>
</gene>
<dbReference type="InterPro" id="IPR055941">
    <property type="entry name" value="DUF7519"/>
</dbReference>
<organism evidence="2 3">
    <name type="scientific">Natronorubrum sediminis</name>
    <dbReference type="NCBI Taxonomy" id="640943"/>
    <lineage>
        <taxon>Archaea</taxon>
        <taxon>Methanobacteriati</taxon>
        <taxon>Methanobacteriota</taxon>
        <taxon>Stenosarchaea group</taxon>
        <taxon>Halobacteria</taxon>
        <taxon>Halobacteriales</taxon>
        <taxon>Natrialbaceae</taxon>
        <taxon>Natronorubrum</taxon>
    </lineage>
</organism>
<evidence type="ECO:0000256" key="1">
    <source>
        <dbReference type="SAM" id="Phobius"/>
    </source>
</evidence>
<dbReference type="AlphaFoldDB" id="A0A1H6G5L8"/>
<sequence>MTGATELDRSPATLSAWIAVWCGVFAWSVTVPYTIHGGAIGVLGLIFVTISLWQGERLLLSTGSSGLLLAIVLAAGDGAPPLLVLVGTTATILAWDIGQHAISLGNQLGSEAETTRAEVAHIASSVLVGSGIVTVASVASTLPTRTQPLISIVFLLLAAGLLAIAFGPRDLLSIEIPE</sequence>
<reference evidence="3" key="1">
    <citation type="submission" date="2016-10" db="EMBL/GenBank/DDBJ databases">
        <authorList>
            <person name="Varghese N."/>
            <person name="Submissions S."/>
        </authorList>
    </citation>
    <scope>NUCLEOTIDE SEQUENCE [LARGE SCALE GENOMIC DNA]</scope>
    <source>
        <strain evidence="3">CGMCC 1.8981</strain>
    </source>
</reference>
<keyword evidence="1" id="KW-1133">Transmembrane helix</keyword>
<feature type="transmembrane region" description="Helical" evidence="1">
    <location>
        <begin position="35"/>
        <end position="53"/>
    </location>
</feature>
<keyword evidence="3" id="KW-1185">Reference proteome</keyword>
<dbReference type="OrthoDB" id="157642at2157"/>
<evidence type="ECO:0000313" key="2">
    <source>
        <dbReference type="EMBL" id="SEH17165.1"/>
    </source>
</evidence>
<dbReference type="EMBL" id="FNWL01000003">
    <property type="protein sequence ID" value="SEH17165.1"/>
    <property type="molecule type" value="Genomic_DNA"/>
</dbReference>
<feature type="transmembrane region" description="Helical" evidence="1">
    <location>
        <begin position="148"/>
        <end position="167"/>
    </location>
</feature>
<dbReference type="Pfam" id="PF24363">
    <property type="entry name" value="DUF7519"/>
    <property type="match status" value="1"/>
</dbReference>
<dbReference type="RefSeq" id="WP_090507791.1">
    <property type="nucleotide sequence ID" value="NZ_FNWL01000003.1"/>
</dbReference>
<accession>A0A1H6G5L8</accession>
<evidence type="ECO:0000313" key="3">
    <source>
        <dbReference type="Proteomes" id="UP000199112"/>
    </source>
</evidence>
<dbReference type="Proteomes" id="UP000199112">
    <property type="component" value="Unassembled WGS sequence"/>
</dbReference>
<feature type="transmembrane region" description="Helical" evidence="1">
    <location>
        <begin position="119"/>
        <end position="142"/>
    </location>
</feature>